<accession>A0A3M6UC46</accession>
<organism evidence="1 2">
    <name type="scientific">Pocillopora damicornis</name>
    <name type="common">Cauliflower coral</name>
    <name type="synonym">Millepora damicornis</name>
    <dbReference type="NCBI Taxonomy" id="46731"/>
    <lineage>
        <taxon>Eukaryota</taxon>
        <taxon>Metazoa</taxon>
        <taxon>Cnidaria</taxon>
        <taxon>Anthozoa</taxon>
        <taxon>Hexacorallia</taxon>
        <taxon>Scleractinia</taxon>
        <taxon>Astrocoeniina</taxon>
        <taxon>Pocilloporidae</taxon>
        <taxon>Pocillopora</taxon>
    </lineage>
</organism>
<keyword evidence="2" id="KW-1185">Reference proteome</keyword>
<evidence type="ECO:0000313" key="1">
    <source>
        <dbReference type="EMBL" id="RMX51126.1"/>
    </source>
</evidence>
<gene>
    <name evidence="1" type="ORF">pdam_00020547</name>
</gene>
<reference evidence="1 2" key="1">
    <citation type="journal article" date="2018" name="Sci. Rep.">
        <title>Comparative analysis of the Pocillopora damicornis genome highlights role of immune system in coral evolution.</title>
        <authorList>
            <person name="Cunning R."/>
            <person name="Bay R.A."/>
            <person name="Gillette P."/>
            <person name="Baker A.C."/>
            <person name="Traylor-Knowles N."/>
        </authorList>
    </citation>
    <scope>NUCLEOTIDE SEQUENCE [LARGE SCALE GENOMIC DNA]</scope>
    <source>
        <strain evidence="1">RSMAS</strain>
        <tissue evidence="1">Whole animal</tissue>
    </source>
</reference>
<comment type="caution">
    <text evidence="1">The sequence shown here is derived from an EMBL/GenBank/DDBJ whole genome shotgun (WGS) entry which is preliminary data.</text>
</comment>
<sequence length="127" mass="14519">MLVYIAVWKEPKFVATVMMFTHYVKYCEEFGIQAGAASRLFVYYGIASYAGRLVSGRLCAFEKVNTFYVRYCEDIGITEDAASRLFVYYRMSLCAGRLVSSRLCDFKMIHAFFVYQIAEIGMSIPAT</sequence>
<dbReference type="PANTHER" id="PTHR11360:SF251">
    <property type="entry name" value="MAJOR FACILITATOR SUPERFAMILY (MFS) PROFILE DOMAIN-CONTAINING PROTEIN"/>
    <property type="match status" value="1"/>
</dbReference>
<evidence type="ECO:0000313" key="2">
    <source>
        <dbReference type="Proteomes" id="UP000275408"/>
    </source>
</evidence>
<proteinExistence type="predicted"/>
<dbReference type="InterPro" id="IPR050327">
    <property type="entry name" value="Proton-linked_MCT"/>
</dbReference>
<dbReference type="AlphaFoldDB" id="A0A3M6UC46"/>
<dbReference type="PANTHER" id="PTHR11360">
    <property type="entry name" value="MONOCARBOXYLATE TRANSPORTER"/>
    <property type="match status" value="1"/>
</dbReference>
<dbReference type="Proteomes" id="UP000275408">
    <property type="component" value="Unassembled WGS sequence"/>
</dbReference>
<protein>
    <submittedName>
        <fullName evidence="1">Uncharacterized protein</fullName>
    </submittedName>
</protein>
<name>A0A3M6UC46_POCDA</name>
<dbReference type="EMBL" id="RCHS01001819">
    <property type="protein sequence ID" value="RMX51126.1"/>
    <property type="molecule type" value="Genomic_DNA"/>
</dbReference>